<sequence>GSALPYPGAYMQPFFPMPAVAPPYPTAGAPQYPMAGANQYPNAGAPQYPQAGYGVPRPAKK</sequence>
<feature type="non-terminal residue" evidence="1">
    <location>
        <position position="61"/>
    </location>
</feature>
<dbReference type="AlphaFoldDB" id="A0A820QDI6"/>
<evidence type="ECO:0000313" key="1">
    <source>
        <dbReference type="EMBL" id="CAF4419990.1"/>
    </source>
</evidence>
<organism evidence="1 2">
    <name type="scientific">Adineta steineri</name>
    <dbReference type="NCBI Taxonomy" id="433720"/>
    <lineage>
        <taxon>Eukaryota</taxon>
        <taxon>Metazoa</taxon>
        <taxon>Spiralia</taxon>
        <taxon>Gnathifera</taxon>
        <taxon>Rotifera</taxon>
        <taxon>Eurotatoria</taxon>
        <taxon>Bdelloidea</taxon>
        <taxon>Adinetida</taxon>
        <taxon>Adinetidae</taxon>
        <taxon>Adineta</taxon>
    </lineage>
</organism>
<accession>A0A820QDI6</accession>
<proteinExistence type="predicted"/>
<name>A0A820QDI6_9BILA</name>
<reference evidence="1" key="1">
    <citation type="submission" date="2021-02" db="EMBL/GenBank/DDBJ databases">
        <authorList>
            <person name="Nowell W R."/>
        </authorList>
    </citation>
    <scope>NUCLEOTIDE SEQUENCE</scope>
</reference>
<evidence type="ECO:0000313" key="2">
    <source>
        <dbReference type="Proteomes" id="UP000663868"/>
    </source>
</evidence>
<dbReference type="EMBL" id="CAJOBB010026999">
    <property type="protein sequence ID" value="CAF4419990.1"/>
    <property type="molecule type" value="Genomic_DNA"/>
</dbReference>
<protein>
    <submittedName>
        <fullName evidence="1">Uncharacterized protein</fullName>
    </submittedName>
</protein>
<dbReference type="Proteomes" id="UP000663868">
    <property type="component" value="Unassembled WGS sequence"/>
</dbReference>
<gene>
    <name evidence="1" type="ORF">KXQ929_LOCUS52128</name>
</gene>
<comment type="caution">
    <text evidence="1">The sequence shown here is derived from an EMBL/GenBank/DDBJ whole genome shotgun (WGS) entry which is preliminary data.</text>
</comment>